<proteinExistence type="predicted"/>
<dbReference type="InterPro" id="IPR021799">
    <property type="entry name" value="PIN-like_prokaryotic"/>
</dbReference>
<dbReference type="Proteomes" id="UP000237662">
    <property type="component" value="Unassembled WGS sequence"/>
</dbReference>
<dbReference type="AlphaFoldDB" id="A0A2S6I6D0"/>
<dbReference type="Pfam" id="PF11848">
    <property type="entry name" value="DUF3368"/>
    <property type="match status" value="1"/>
</dbReference>
<comment type="caution">
    <text evidence="1">The sequence shown here is derived from an EMBL/GenBank/DDBJ whole genome shotgun (WGS) entry which is preliminary data.</text>
</comment>
<gene>
    <name evidence="1" type="ORF">CLV84_3668</name>
</gene>
<sequence>MIIVSDTSTITNLLQINRLDILKSLYGNIVIPPGVRRELYRIEGQKTIIDKLDWISTEYPHDQQLIAELLEDLDLGESEAIALAIELDAEYLIIDEYKGRAIAEKKGVKIVGLLGILIAAKTCGHIESIKSLLETIMSNGFRLNSSLVDKVLTALGEK</sequence>
<dbReference type="PANTHER" id="PTHR39550:SF1">
    <property type="entry name" value="SLL0658 PROTEIN"/>
    <property type="match status" value="1"/>
</dbReference>
<dbReference type="OrthoDB" id="764457at2"/>
<evidence type="ECO:0000313" key="2">
    <source>
        <dbReference type="Proteomes" id="UP000237662"/>
    </source>
</evidence>
<name>A0A2S6I6D0_9BACT</name>
<dbReference type="PANTHER" id="PTHR39550">
    <property type="entry name" value="SLL0658 PROTEIN"/>
    <property type="match status" value="1"/>
</dbReference>
<dbReference type="SUPFAM" id="SSF88723">
    <property type="entry name" value="PIN domain-like"/>
    <property type="match status" value="1"/>
</dbReference>
<organism evidence="1 2">
    <name type="scientific">Neolewinella xylanilytica</name>
    <dbReference type="NCBI Taxonomy" id="1514080"/>
    <lineage>
        <taxon>Bacteria</taxon>
        <taxon>Pseudomonadati</taxon>
        <taxon>Bacteroidota</taxon>
        <taxon>Saprospiria</taxon>
        <taxon>Saprospirales</taxon>
        <taxon>Lewinellaceae</taxon>
        <taxon>Neolewinella</taxon>
    </lineage>
</organism>
<accession>A0A2S6I6D0</accession>
<protein>
    <recommendedName>
        <fullName evidence="3">Nucleic acid-binding protein</fullName>
    </recommendedName>
</protein>
<dbReference type="RefSeq" id="WP_104421147.1">
    <property type="nucleotide sequence ID" value="NZ_PTJC01000006.1"/>
</dbReference>
<evidence type="ECO:0008006" key="3">
    <source>
        <dbReference type="Google" id="ProtNLM"/>
    </source>
</evidence>
<dbReference type="EMBL" id="PTJC01000006">
    <property type="protein sequence ID" value="PPK86732.1"/>
    <property type="molecule type" value="Genomic_DNA"/>
</dbReference>
<keyword evidence="2" id="KW-1185">Reference proteome</keyword>
<dbReference type="InterPro" id="IPR029060">
    <property type="entry name" value="PIN-like_dom_sf"/>
</dbReference>
<reference evidence="1 2" key="1">
    <citation type="submission" date="2018-02" db="EMBL/GenBank/DDBJ databases">
        <title>Genomic Encyclopedia of Archaeal and Bacterial Type Strains, Phase II (KMG-II): from individual species to whole genera.</title>
        <authorList>
            <person name="Goeker M."/>
        </authorList>
    </citation>
    <scope>NUCLEOTIDE SEQUENCE [LARGE SCALE GENOMIC DNA]</scope>
    <source>
        <strain evidence="1 2">DSM 29526</strain>
    </source>
</reference>
<evidence type="ECO:0000313" key="1">
    <source>
        <dbReference type="EMBL" id="PPK86732.1"/>
    </source>
</evidence>